<dbReference type="AlphaFoldDB" id="A0A7D4BQL1"/>
<gene>
    <name evidence="4" type="ORF">FHG85_00785</name>
</gene>
<evidence type="ECO:0000313" key="4">
    <source>
        <dbReference type="EMBL" id="QKG78861.1"/>
    </source>
</evidence>
<feature type="domain" description="Fumarase C C-terminal" evidence="3">
    <location>
        <begin position="418"/>
        <end position="469"/>
    </location>
</feature>
<dbReference type="GO" id="GO:0005829">
    <property type="term" value="C:cytosol"/>
    <property type="evidence" value="ECO:0007669"/>
    <property type="project" value="TreeGrafter"/>
</dbReference>
<dbReference type="Pfam" id="PF00206">
    <property type="entry name" value="Lyase_1"/>
    <property type="match status" value="1"/>
</dbReference>
<keyword evidence="1 4" id="KW-0456">Lyase</keyword>
<keyword evidence="5" id="KW-1185">Reference proteome</keyword>
<dbReference type="InterPro" id="IPR000362">
    <property type="entry name" value="Fumarate_lyase_fam"/>
</dbReference>
<evidence type="ECO:0000313" key="5">
    <source>
        <dbReference type="Proteomes" id="UP000500961"/>
    </source>
</evidence>
<dbReference type="Gene3D" id="1.10.40.30">
    <property type="entry name" value="Fumarase/aspartase (C-terminal domain)"/>
    <property type="match status" value="1"/>
</dbReference>
<evidence type="ECO:0000259" key="3">
    <source>
        <dbReference type="Pfam" id="PF10415"/>
    </source>
</evidence>
<dbReference type="PROSITE" id="PS00163">
    <property type="entry name" value="FUMARATE_LYASES"/>
    <property type="match status" value="1"/>
</dbReference>
<dbReference type="PANTHER" id="PTHR42696">
    <property type="entry name" value="ASPARTATE AMMONIA-LYASE"/>
    <property type="match status" value="1"/>
</dbReference>
<evidence type="ECO:0000256" key="1">
    <source>
        <dbReference type="ARBA" id="ARBA00023239"/>
    </source>
</evidence>
<name>A0A7D4BQL1_9BACT</name>
<proteinExistence type="predicted"/>
<dbReference type="Gene3D" id="1.10.275.10">
    <property type="entry name" value="Fumarase/aspartase (N-terminal domain)"/>
    <property type="match status" value="1"/>
</dbReference>
<accession>A0A7D4BQL1</accession>
<feature type="domain" description="Fumarate lyase N-terminal" evidence="2">
    <location>
        <begin position="11"/>
        <end position="349"/>
    </location>
</feature>
<reference evidence="4 5" key="1">
    <citation type="submission" date="2019-07" db="EMBL/GenBank/DDBJ databases">
        <title>Thalassofilum flectens gen. nov., sp. nov., a novel moderate thermophilic anaerobe from a shallow sea hot spring in Kunashir Island (Russia), representing a new family in the order Bacteroidales, and proposal of Thalassofilacea fam. nov.</title>
        <authorList>
            <person name="Kochetkova T.V."/>
            <person name="Podosokorskaya O.A."/>
            <person name="Novikov A."/>
            <person name="Elcheninov A.G."/>
            <person name="Toshchakov S.V."/>
            <person name="Kublanov I.V."/>
        </authorList>
    </citation>
    <scope>NUCLEOTIDE SEQUENCE [LARGE SCALE GENOMIC DNA]</scope>
    <source>
        <strain evidence="4 5">38-H</strain>
    </source>
</reference>
<dbReference type="InterPro" id="IPR008948">
    <property type="entry name" value="L-Aspartase-like"/>
</dbReference>
<dbReference type="GO" id="GO:0006531">
    <property type="term" value="P:aspartate metabolic process"/>
    <property type="evidence" value="ECO:0007669"/>
    <property type="project" value="TreeGrafter"/>
</dbReference>
<dbReference type="Pfam" id="PF10415">
    <property type="entry name" value="FumaraseC_C"/>
    <property type="match status" value="1"/>
</dbReference>
<dbReference type="RefSeq" id="WP_173072376.1">
    <property type="nucleotide sequence ID" value="NZ_CP041345.1"/>
</dbReference>
<dbReference type="InterPro" id="IPR020557">
    <property type="entry name" value="Fumarate_lyase_CS"/>
</dbReference>
<dbReference type="PRINTS" id="PR00149">
    <property type="entry name" value="FUMRATELYASE"/>
</dbReference>
<dbReference type="KEGG" id="ttz:FHG85_00785"/>
<dbReference type="PRINTS" id="PR00145">
    <property type="entry name" value="ARGSUCLYASE"/>
</dbReference>
<sequence length="480" mass="53315">MSTRTETDYLGHLQIPSDALYGIHSARAKENFPDSTPFHIEWYQAMGLVKQACYLTYAEMVQALKEENLLPKEYSFIPNTIIDALSRAAGEVHTGKYFDHFIVPAIQGGAGTSINMNVNEIITNAALIHLNHKPGDYQVIDPIEHANIYQSTNDTVPTALRIAVVRLLTLLEELINNTRHSVESIEKEHRNSLRIGYTQLQAAVPSSYGQLFSTYSEALSRDWWRVSKCFERIKVVNLGGGAIGTAIGTPRYFVMEVVKHLQRLTGFPFTRSENLNDATANLDPFVEVHAILKAHAVNLEKMASDIRLLASDLTGNHLQIPKRQVGSSIMPGKVNPVISEFVVSVAHKVYSNDMLISNLAGQGALDLNAYLPAIGHAMIESIKLLIAANQSFAQYLLNGIEIDVDKSASQLMFNPSITTALLPLIGFNKAAILAQEMRKRKIDIFEANRSLKIIDDDNLNKIVKPNNLLKLGFSFHDLIE</sequence>
<dbReference type="EMBL" id="CP041345">
    <property type="protein sequence ID" value="QKG78861.1"/>
    <property type="molecule type" value="Genomic_DNA"/>
</dbReference>
<dbReference type="InterPro" id="IPR051546">
    <property type="entry name" value="Aspartate_Ammonia-Lyase"/>
</dbReference>
<organism evidence="4 5">
    <name type="scientific">Tenuifilum thalassicum</name>
    <dbReference type="NCBI Taxonomy" id="2590900"/>
    <lineage>
        <taxon>Bacteria</taxon>
        <taxon>Pseudomonadati</taxon>
        <taxon>Bacteroidota</taxon>
        <taxon>Bacteroidia</taxon>
        <taxon>Bacteroidales</taxon>
        <taxon>Tenuifilaceae</taxon>
        <taxon>Tenuifilum</taxon>
    </lineage>
</organism>
<dbReference type="InterPro" id="IPR018951">
    <property type="entry name" value="Fumarase_C_C"/>
</dbReference>
<dbReference type="InterPro" id="IPR022761">
    <property type="entry name" value="Fumarate_lyase_N"/>
</dbReference>
<evidence type="ECO:0000259" key="2">
    <source>
        <dbReference type="Pfam" id="PF00206"/>
    </source>
</evidence>
<dbReference type="PANTHER" id="PTHR42696:SF2">
    <property type="entry name" value="ASPARTATE AMMONIA-LYASE"/>
    <property type="match status" value="1"/>
</dbReference>
<dbReference type="Proteomes" id="UP000500961">
    <property type="component" value="Chromosome"/>
</dbReference>
<protein>
    <submittedName>
        <fullName evidence="4">Aspartate ammonia-lyase</fullName>
    </submittedName>
</protein>
<dbReference type="SUPFAM" id="SSF48557">
    <property type="entry name" value="L-aspartase-like"/>
    <property type="match status" value="1"/>
</dbReference>
<dbReference type="GO" id="GO:0006099">
    <property type="term" value="P:tricarboxylic acid cycle"/>
    <property type="evidence" value="ECO:0007669"/>
    <property type="project" value="InterPro"/>
</dbReference>
<dbReference type="InterPro" id="IPR024083">
    <property type="entry name" value="Fumarase/histidase_N"/>
</dbReference>
<dbReference type="Gene3D" id="1.20.200.10">
    <property type="entry name" value="Fumarase/aspartase (Central domain)"/>
    <property type="match status" value="1"/>
</dbReference>
<dbReference type="GO" id="GO:0008797">
    <property type="term" value="F:aspartate ammonia-lyase activity"/>
    <property type="evidence" value="ECO:0007669"/>
    <property type="project" value="TreeGrafter"/>
</dbReference>